<gene>
    <name evidence="8" type="primary">yceG</name>
    <name evidence="7" type="synonym">mltG</name>
    <name evidence="8" type="ORF">SAMEA4384403_01148</name>
</gene>
<evidence type="ECO:0000256" key="4">
    <source>
        <dbReference type="ARBA" id="ARBA00023136"/>
    </source>
</evidence>
<dbReference type="PANTHER" id="PTHR30518:SF2">
    <property type="entry name" value="ENDOLYTIC MUREIN TRANSGLYCOSYLASE"/>
    <property type="match status" value="1"/>
</dbReference>
<evidence type="ECO:0000256" key="5">
    <source>
        <dbReference type="ARBA" id="ARBA00023239"/>
    </source>
</evidence>
<comment type="function">
    <text evidence="7">Functions as a peptidoglycan terminase that cleaves nascent peptidoglycan strands endolytically to terminate their elongation.</text>
</comment>
<keyword evidence="2 7" id="KW-0812">Transmembrane</keyword>
<name>A0A239Z568_9STAP</name>
<dbReference type="Proteomes" id="UP000242084">
    <property type="component" value="Chromosome 1"/>
</dbReference>
<evidence type="ECO:0000256" key="2">
    <source>
        <dbReference type="ARBA" id="ARBA00022692"/>
    </source>
</evidence>
<keyword evidence="5 7" id="KW-0456">Lyase</keyword>
<reference evidence="8 9" key="1">
    <citation type="submission" date="2017-06" db="EMBL/GenBank/DDBJ databases">
        <authorList>
            <consortium name="Pathogen Informatics"/>
        </authorList>
    </citation>
    <scope>NUCLEOTIDE SEQUENCE [LARGE SCALE GENOMIC DNA]</scope>
    <source>
        <strain evidence="8 9">NCTC13839</strain>
    </source>
</reference>
<keyword evidence="6 7" id="KW-0961">Cell wall biogenesis/degradation</keyword>
<evidence type="ECO:0000256" key="6">
    <source>
        <dbReference type="ARBA" id="ARBA00023316"/>
    </source>
</evidence>
<dbReference type="EMBL" id="LT906462">
    <property type="protein sequence ID" value="SNV65674.1"/>
    <property type="molecule type" value="Genomic_DNA"/>
</dbReference>
<feature type="transmembrane region" description="Helical" evidence="7">
    <location>
        <begin position="16"/>
        <end position="42"/>
    </location>
</feature>
<dbReference type="GO" id="GO:0005886">
    <property type="term" value="C:plasma membrane"/>
    <property type="evidence" value="ECO:0007669"/>
    <property type="project" value="UniProtKB-SubCell"/>
</dbReference>
<dbReference type="KEGG" id="sste:SAMEA4384403_1148"/>
<dbReference type="HAMAP" id="MF_02065">
    <property type="entry name" value="MltG"/>
    <property type="match status" value="1"/>
</dbReference>
<dbReference type="InterPro" id="IPR003770">
    <property type="entry name" value="MLTG-like"/>
</dbReference>
<organism evidence="8 9">
    <name type="scientific">Mammaliicoccus stepanovicii</name>
    <dbReference type="NCBI Taxonomy" id="643214"/>
    <lineage>
        <taxon>Bacteria</taxon>
        <taxon>Bacillati</taxon>
        <taxon>Bacillota</taxon>
        <taxon>Bacilli</taxon>
        <taxon>Bacillales</taxon>
        <taxon>Staphylococcaceae</taxon>
        <taxon>Mammaliicoccus</taxon>
    </lineage>
</organism>
<dbReference type="NCBIfam" id="TIGR00247">
    <property type="entry name" value="endolytic transglycosylase MltG"/>
    <property type="match status" value="1"/>
</dbReference>
<dbReference type="EC" id="4.2.2.29" evidence="7"/>
<keyword evidence="1 7" id="KW-1003">Cell membrane</keyword>
<dbReference type="OrthoDB" id="9814591at2"/>
<comment type="subcellular location">
    <subcellularLocation>
        <location evidence="7">Cell membrane</location>
        <topology evidence="7">Single-pass membrane protein</topology>
    </subcellularLocation>
</comment>
<dbReference type="Pfam" id="PF02618">
    <property type="entry name" value="YceG"/>
    <property type="match status" value="1"/>
</dbReference>
<dbReference type="GO" id="GO:0071555">
    <property type="term" value="P:cell wall organization"/>
    <property type="evidence" value="ECO:0007669"/>
    <property type="project" value="UniProtKB-KW"/>
</dbReference>
<accession>A0A239Z568</accession>
<dbReference type="AlphaFoldDB" id="A0A239Z568"/>
<keyword evidence="9" id="KW-1185">Reference proteome</keyword>
<feature type="site" description="Important for catalytic activity" evidence="7">
    <location>
        <position position="258"/>
    </location>
</feature>
<dbReference type="GO" id="GO:0009252">
    <property type="term" value="P:peptidoglycan biosynthetic process"/>
    <property type="evidence" value="ECO:0007669"/>
    <property type="project" value="UniProtKB-UniRule"/>
</dbReference>
<protein>
    <recommendedName>
        <fullName evidence="7">Endolytic murein transglycosylase</fullName>
        <ecNumber evidence="7">4.2.2.29</ecNumber>
    </recommendedName>
    <alternativeName>
        <fullName evidence="7">Peptidoglycan lytic transglycosylase</fullName>
    </alternativeName>
    <alternativeName>
        <fullName evidence="7">Peptidoglycan polymerization terminase</fullName>
    </alternativeName>
</protein>
<evidence type="ECO:0000256" key="1">
    <source>
        <dbReference type="ARBA" id="ARBA00022475"/>
    </source>
</evidence>
<evidence type="ECO:0000256" key="3">
    <source>
        <dbReference type="ARBA" id="ARBA00022989"/>
    </source>
</evidence>
<sequence>MGNNSIYKDARLLSKYISLTIVVILLLLFLLLFVIGIIVIGINNRPVNQDSNEQIIVQVEPGSNTETISEELSKKNIIRNATIFKYYLKLNNISSFQAGEYKFSPSMSPKDIAISLESGKVYLKTALQIEIKAESSIELIAGTIEEETSITREEFLKKMKDRSYIKQIQKKYPKMITDEVMQQGIRYPLEGYLAAGKYQFSKKDVSIDEIVETMLKETYDTTYNIYKNNGAFKLTRNYQEEEISFHEFLSLSSLVESEMMNVTDKSRYVSLIINRIENNPQSALNSDKSVKYALNKEPNENLSEHDYKDDSKYNTYVHKGLPIGPICNISEETARITINPPDTDYYYYTHSKSGKIIFADTLKEQEKNREN</sequence>
<evidence type="ECO:0000256" key="7">
    <source>
        <dbReference type="HAMAP-Rule" id="MF_02065"/>
    </source>
</evidence>
<keyword evidence="4 7" id="KW-0472">Membrane</keyword>
<dbReference type="RefSeq" id="WP_095087660.1">
    <property type="nucleotide sequence ID" value="NZ_BMDM01000002.1"/>
</dbReference>
<evidence type="ECO:0000313" key="8">
    <source>
        <dbReference type="EMBL" id="SNV65674.1"/>
    </source>
</evidence>
<dbReference type="GO" id="GO:0008932">
    <property type="term" value="F:lytic endotransglycosylase activity"/>
    <property type="evidence" value="ECO:0007669"/>
    <property type="project" value="UniProtKB-UniRule"/>
</dbReference>
<comment type="catalytic activity">
    <reaction evidence="7">
        <text>a peptidoglycan chain = a peptidoglycan chain with N-acetyl-1,6-anhydromuramyl-[peptide] at the reducing end + a peptidoglycan chain with N-acetylglucosamine at the non-reducing end.</text>
        <dbReference type="EC" id="4.2.2.29"/>
    </reaction>
</comment>
<comment type="similarity">
    <text evidence="7">Belongs to the transglycosylase MltG family.</text>
</comment>
<proteinExistence type="inferred from homology"/>
<dbReference type="PANTHER" id="PTHR30518">
    <property type="entry name" value="ENDOLYTIC MUREIN TRANSGLYCOSYLASE"/>
    <property type="match status" value="1"/>
</dbReference>
<keyword evidence="3 7" id="KW-1133">Transmembrane helix</keyword>
<evidence type="ECO:0000313" key="9">
    <source>
        <dbReference type="Proteomes" id="UP000242084"/>
    </source>
</evidence>
<dbReference type="Gene3D" id="3.30.1490.480">
    <property type="entry name" value="Endolytic murein transglycosylase"/>
    <property type="match status" value="1"/>
</dbReference>